<organism evidence="1 2">
    <name type="scientific">Fusibacter ferrireducens</name>
    <dbReference type="NCBI Taxonomy" id="2785058"/>
    <lineage>
        <taxon>Bacteria</taxon>
        <taxon>Bacillati</taxon>
        <taxon>Bacillota</taxon>
        <taxon>Clostridia</taxon>
        <taxon>Eubacteriales</taxon>
        <taxon>Eubacteriales Family XII. Incertae Sedis</taxon>
        <taxon>Fusibacter</taxon>
    </lineage>
</organism>
<proteinExistence type="predicted"/>
<dbReference type="EMBL" id="JADKNH010000009">
    <property type="protein sequence ID" value="MBF4694496.1"/>
    <property type="molecule type" value="Genomic_DNA"/>
</dbReference>
<dbReference type="Pfam" id="PF14070">
    <property type="entry name" value="YjfB_motility"/>
    <property type="match status" value="1"/>
</dbReference>
<protein>
    <submittedName>
        <fullName evidence="1">YjfB family protein</fullName>
    </submittedName>
</protein>
<name>A0ABR9ZVK4_9FIRM</name>
<evidence type="ECO:0000313" key="1">
    <source>
        <dbReference type="EMBL" id="MBF4694496.1"/>
    </source>
</evidence>
<keyword evidence="2" id="KW-1185">Reference proteome</keyword>
<evidence type="ECO:0000313" key="2">
    <source>
        <dbReference type="Proteomes" id="UP000614200"/>
    </source>
</evidence>
<comment type="caution">
    <text evidence="1">The sequence shown here is derived from an EMBL/GenBank/DDBJ whole genome shotgun (WGS) entry which is preliminary data.</text>
</comment>
<accession>A0ABR9ZVK4</accession>
<sequence>MDIRLSSYQTQNLMSLRQALNISVLQKSMKQDAASVESVIKAMESSVAPHKGQNIDLKI</sequence>
<dbReference type="Proteomes" id="UP000614200">
    <property type="component" value="Unassembled WGS sequence"/>
</dbReference>
<gene>
    <name evidence="1" type="ORF">ISU02_15400</name>
</gene>
<dbReference type="InterPro" id="IPR025906">
    <property type="entry name" value="YjfB_motility"/>
</dbReference>
<dbReference type="RefSeq" id="WP_194702731.1">
    <property type="nucleotide sequence ID" value="NZ_JADKNH010000009.1"/>
</dbReference>
<reference evidence="1 2" key="1">
    <citation type="submission" date="2020-11" db="EMBL/GenBank/DDBJ databases">
        <title>Fusibacter basophilias sp. nov.</title>
        <authorList>
            <person name="Qiu D."/>
        </authorList>
    </citation>
    <scope>NUCLEOTIDE SEQUENCE [LARGE SCALE GENOMIC DNA]</scope>
    <source>
        <strain evidence="1 2">Q10-2</strain>
    </source>
</reference>